<gene>
    <name evidence="7" type="ORF">PCON_06568</name>
</gene>
<feature type="compositionally biased region" description="Low complexity" evidence="6">
    <location>
        <begin position="375"/>
        <end position="401"/>
    </location>
</feature>
<comment type="similarity">
    <text evidence="1">Belongs to the RAD52 family.</text>
</comment>
<dbReference type="STRING" id="1076935.U4KYC9"/>
<dbReference type="Proteomes" id="UP000018144">
    <property type="component" value="Unassembled WGS sequence"/>
</dbReference>
<feature type="compositionally biased region" description="Basic and acidic residues" evidence="6">
    <location>
        <begin position="183"/>
        <end position="192"/>
    </location>
</feature>
<feature type="compositionally biased region" description="Pro residues" evidence="6">
    <location>
        <begin position="329"/>
        <end position="357"/>
    </location>
</feature>
<feature type="region of interest" description="Disordered" evidence="6">
    <location>
        <begin position="469"/>
        <end position="561"/>
    </location>
</feature>
<dbReference type="FunFam" id="3.30.390.80:FF:000001">
    <property type="entry name" value="DNA repair protein RAD52 homolog"/>
    <property type="match status" value="1"/>
</dbReference>
<feature type="compositionally biased region" description="Low complexity" evidence="6">
    <location>
        <begin position="315"/>
        <end position="328"/>
    </location>
</feature>
<dbReference type="SUPFAM" id="SSF54768">
    <property type="entry name" value="dsRNA-binding domain-like"/>
    <property type="match status" value="1"/>
</dbReference>
<feature type="region of interest" description="Disordered" evidence="6">
    <location>
        <begin position="183"/>
        <end position="232"/>
    </location>
</feature>
<organism evidence="7 8">
    <name type="scientific">Pyronema omphalodes (strain CBS 100304)</name>
    <name type="common">Pyronema confluens</name>
    <dbReference type="NCBI Taxonomy" id="1076935"/>
    <lineage>
        <taxon>Eukaryota</taxon>
        <taxon>Fungi</taxon>
        <taxon>Dikarya</taxon>
        <taxon>Ascomycota</taxon>
        <taxon>Pezizomycotina</taxon>
        <taxon>Pezizomycetes</taxon>
        <taxon>Pezizales</taxon>
        <taxon>Pyronemataceae</taxon>
        <taxon>Pyronema</taxon>
    </lineage>
</organism>
<dbReference type="GO" id="GO:0003697">
    <property type="term" value="F:single-stranded DNA binding"/>
    <property type="evidence" value="ECO:0007669"/>
    <property type="project" value="UniProtKB-ARBA"/>
</dbReference>
<dbReference type="Gene3D" id="3.30.390.80">
    <property type="entry name" value="DNA repair protein Rad52/59/22"/>
    <property type="match status" value="1"/>
</dbReference>
<sequence>MLPGEQHKIPGAKGVNTYIPPPQVISPYTAAEIATLQSKLDQQLGPEFISSRPGAGGKKVHYLQADKCINLANQVFGFNGWSSCITNMEVDFLDPLKDGKFNIGISVTVRVTLKDGTYHEDIGYGQMENAKKAQAFEKAKKEGTTDALKRALRSFGNVLGNCLYDKEYLARITRVRAPTAAFDEKRLHRHGDSMQIPPQSKKEPVAPIVPKVEAAPTSAPTSDESVFDDYGGDDLEELGIFAGDETFDDLMPDEVAIDDSPPFDTPSKPAPLQTNNDFGRNTLAMPRQPSAPSSPTKQVPRSFAPPPQTTAAIRPQTNGAQAQQQQQPKPQPPQPPQQRPNMPTPAPRSNMQPPPARPQTNLPGPAAANRTPAIGAPRPNVPGNNAPNPPGANSANNSAAPSPAPPANKPTSPIRSAGAPQAPTTPGPANPPIGFFTARAAMSLNSENDVIPEAAPTFNPHRVTTIPRTAGIDHTKSSPIPRKVLGQASQGPPPGIAPSPANFQNPSMAAVRQIGMPPRGTGAFKSPSMAGIKRGPQGGLPPPGGGGLGGSGDVKRPRNGA</sequence>
<reference evidence="7 8" key="1">
    <citation type="journal article" date="2013" name="PLoS Genet.">
        <title>The genome and development-dependent transcriptomes of Pyronema confluens: a window into fungal evolution.</title>
        <authorList>
            <person name="Traeger S."/>
            <person name="Altegoer F."/>
            <person name="Freitag M."/>
            <person name="Gabaldon T."/>
            <person name="Kempken F."/>
            <person name="Kumar A."/>
            <person name="Marcet-Houben M."/>
            <person name="Poggeler S."/>
            <person name="Stajich J.E."/>
            <person name="Nowrousian M."/>
        </authorList>
    </citation>
    <scope>NUCLEOTIDE SEQUENCE [LARGE SCALE GENOMIC DNA]</scope>
    <source>
        <strain evidence="8">CBS 100304</strain>
        <tissue evidence="7">Vegetative mycelium</tissue>
    </source>
</reference>
<feature type="compositionally biased region" description="Polar residues" evidence="6">
    <location>
        <begin position="290"/>
        <end position="299"/>
    </location>
</feature>
<dbReference type="eggNOG" id="KOG4141">
    <property type="taxonomic scope" value="Eukaryota"/>
</dbReference>
<proteinExistence type="inferred from homology"/>
<dbReference type="GO" id="GO:0045002">
    <property type="term" value="P:double-strand break repair via single-strand annealing"/>
    <property type="evidence" value="ECO:0007669"/>
    <property type="project" value="InterPro"/>
</dbReference>
<feature type="region of interest" description="Disordered" evidence="6">
    <location>
        <begin position="252"/>
        <end position="435"/>
    </location>
</feature>
<dbReference type="OMA" id="NLHRHAD"/>
<evidence type="ECO:0000256" key="2">
    <source>
        <dbReference type="ARBA" id="ARBA00022763"/>
    </source>
</evidence>
<dbReference type="NCBIfam" id="TIGR00607">
    <property type="entry name" value="rad52"/>
    <property type="match status" value="1"/>
</dbReference>
<dbReference type="PANTHER" id="PTHR12132:SF1">
    <property type="entry name" value="DNA REPAIR PROTEIN RAD52 HOMOLOG"/>
    <property type="match status" value="1"/>
</dbReference>
<evidence type="ECO:0000256" key="4">
    <source>
        <dbReference type="ARBA" id="ARBA00023204"/>
    </source>
</evidence>
<dbReference type="InterPro" id="IPR042525">
    <property type="entry name" value="Rad52_Rad59_Rad22_sf"/>
</dbReference>
<evidence type="ECO:0000256" key="3">
    <source>
        <dbReference type="ARBA" id="ARBA00023172"/>
    </source>
</evidence>
<dbReference type="GO" id="GO:0006312">
    <property type="term" value="P:mitotic recombination"/>
    <property type="evidence" value="ECO:0007669"/>
    <property type="project" value="TreeGrafter"/>
</dbReference>
<protein>
    <recommendedName>
        <fullName evidence="5">RAD52 homolog</fullName>
    </recommendedName>
</protein>
<evidence type="ECO:0000256" key="6">
    <source>
        <dbReference type="SAM" id="MobiDB-lite"/>
    </source>
</evidence>
<dbReference type="AlphaFoldDB" id="U4KYC9"/>
<evidence type="ECO:0000256" key="1">
    <source>
        <dbReference type="ARBA" id="ARBA00006638"/>
    </source>
</evidence>
<dbReference type="OrthoDB" id="206565at2759"/>
<evidence type="ECO:0000313" key="7">
    <source>
        <dbReference type="EMBL" id="CCX06981.1"/>
    </source>
</evidence>
<dbReference type="InterPro" id="IPR004585">
    <property type="entry name" value="DNA_recomb/repair_Rad52"/>
</dbReference>
<dbReference type="EMBL" id="HF935329">
    <property type="protein sequence ID" value="CCX06981.1"/>
    <property type="molecule type" value="Genomic_DNA"/>
</dbReference>
<dbReference type="InterPro" id="IPR041247">
    <property type="entry name" value="Rad52_fam"/>
</dbReference>
<evidence type="ECO:0000313" key="8">
    <source>
        <dbReference type="Proteomes" id="UP000018144"/>
    </source>
</evidence>
<keyword evidence="3" id="KW-0233">DNA recombination</keyword>
<dbReference type="GO" id="GO:0000730">
    <property type="term" value="P:DNA recombinase assembly"/>
    <property type="evidence" value="ECO:0007669"/>
    <property type="project" value="InterPro"/>
</dbReference>
<dbReference type="Pfam" id="PF04098">
    <property type="entry name" value="Rad52_Rad22"/>
    <property type="match status" value="1"/>
</dbReference>
<accession>U4KYC9</accession>
<dbReference type="GO" id="GO:0005634">
    <property type="term" value="C:nucleus"/>
    <property type="evidence" value="ECO:0007669"/>
    <property type="project" value="InterPro"/>
</dbReference>
<dbReference type="PANTHER" id="PTHR12132">
    <property type="entry name" value="DNA REPAIR AND RECOMBINATION PROTEIN RAD52, RAD59"/>
    <property type="match status" value="1"/>
</dbReference>
<name>U4KYC9_PYROM</name>
<keyword evidence="4" id="KW-0234">DNA repair</keyword>
<dbReference type="InterPro" id="IPR007232">
    <property type="entry name" value="Rad52_Rad59_Rad22"/>
</dbReference>
<evidence type="ECO:0000256" key="5">
    <source>
        <dbReference type="ARBA" id="ARBA00077224"/>
    </source>
</evidence>
<keyword evidence="2" id="KW-0227">DNA damage</keyword>
<keyword evidence="8" id="KW-1185">Reference proteome</keyword>